<accession>V3Z1S8</accession>
<sequence>MLVIITISLRHRWVTKLTLIMDIVSRLNKQNHRVALQARRLNNAAKQLLDKKMAKLEDKYERRFKALEKETECVLQELQDAPKTCRIPSACSSAAWDEDFQLPSFRDKQDSSKGWSGFKSEPVCTSCRYSSRKKKSECKYFPCHLPETYETLGFQSYPTPYTCLSNYEALSHRSCPVTSAATKSVTLLRNTNGSTTSRLTTKDKMRGLGVYIKGLRAKNEKKKPQAWEVRYGEPIPRRLLLKTAVPINNF</sequence>
<dbReference type="HOGENOM" id="CLU_1112390_0_0_1"/>
<dbReference type="KEGG" id="lgi:LOTGIDRAFT_236275"/>
<keyword evidence="2" id="KW-1185">Reference proteome</keyword>
<dbReference type="AlphaFoldDB" id="V3Z1S8"/>
<evidence type="ECO:0000313" key="2">
    <source>
        <dbReference type="Proteomes" id="UP000030746"/>
    </source>
</evidence>
<dbReference type="EMBL" id="KB203505">
    <property type="protein sequence ID" value="ESO84498.1"/>
    <property type="molecule type" value="Genomic_DNA"/>
</dbReference>
<dbReference type="OrthoDB" id="6156521at2759"/>
<gene>
    <name evidence="1" type="ORF">LOTGIDRAFT_236275</name>
</gene>
<name>V3Z1S8_LOTGI</name>
<reference evidence="1 2" key="1">
    <citation type="journal article" date="2013" name="Nature">
        <title>Insights into bilaterian evolution from three spiralian genomes.</title>
        <authorList>
            <person name="Simakov O."/>
            <person name="Marletaz F."/>
            <person name="Cho S.J."/>
            <person name="Edsinger-Gonzales E."/>
            <person name="Havlak P."/>
            <person name="Hellsten U."/>
            <person name="Kuo D.H."/>
            <person name="Larsson T."/>
            <person name="Lv J."/>
            <person name="Arendt D."/>
            <person name="Savage R."/>
            <person name="Osoegawa K."/>
            <person name="de Jong P."/>
            <person name="Grimwood J."/>
            <person name="Chapman J.A."/>
            <person name="Shapiro H."/>
            <person name="Aerts A."/>
            <person name="Otillar R.P."/>
            <person name="Terry A.Y."/>
            <person name="Boore J.L."/>
            <person name="Grigoriev I.V."/>
            <person name="Lindberg D.R."/>
            <person name="Seaver E.C."/>
            <person name="Weisblat D.A."/>
            <person name="Putnam N.H."/>
            <person name="Rokhsar D.S."/>
        </authorList>
    </citation>
    <scope>NUCLEOTIDE SEQUENCE [LARGE SCALE GENOMIC DNA]</scope>
</reference>
<dbReference type="Proteomes" id="UP000030746">
    <property type="component" value="Unassembled WGS sequence"/>
</dbReference>
<dbReference type="GeneID" id="20250098"/>
<dbReference type="CTD" id="20250098"/>
<protein>
    <submittedName>
        <fullName evidence="1">Uncharacterized protein</fullName>
    </submittedName>
</protein>
<proteinExistence type="predicted"/>
<organism evidence="1 2">
    <name type="scientific">Lottia gigantea</name>
    <name type="common">Giant owl limpet</name>
    <dbReference type="NCBI Taxonomy" id="225164"/>
    <lineage>
        <taxon>Eukaryota</taxon>
        <taxon>Metazoa</taxon>
        <taxon>Spiralia</taxon>
        <taxon>Lophotrochozoa</taxon>
        <taxon>Mollusca</taxon>
        <taxon>Gastropoda</taxon>
        <taxon>Patellogastropoda</taxon>
        <taxon>Lottioidea</taxon>
        <taxon>Lottiidae</taxon>
        <taxon>Lottia</taxon>
    </lineage>
</organism>
<dbReference type="RefSeq" id="XP_009064863.1">
    <property type="nucleotide sequence ID" value="XM_009066615.1"/>
</dbReference>
<evidence type="ECO:0000313" key="1">
    <source>
        <dbReference type="EMBL" id="ESO84498.1"/>
    </source>
</evidence>
<dbReference type="OMA" id="MTGRSEC"/>